<dbReference type="AlphaFoldDB" id="A0A4Q9MBZ6"/>
<name>A0A4Q9MBZ6_9APHY</name>
<organism evidence="1">
    <name type="scientific">Dichomitus squalens</name>
    <dbReference type="NCBI Taxonomy" id="114155"/>
    <lineage>
        <taxon>Eukaryota</taxon>
        <taxon>Fungi</taxon>
        <taxon>Dikarya</taxon>
        <taxon>Basidiomycota</taxon>
        <taxon>Agaricomycotina</taxon>
        <taxon>Agaricomycetes</taxon>
        <taxon>Polyporales</taxon>
        <taxon>Polyporaceae</taxon>
        <taxon>Dichomitus</taxon>
    </lineage>
</organism>
<protein>
    <submittedName>
        <fullName evidence="1">Uncharacterized protein</fullName>
    </submittedName>
</protein>
<reference evidence="1" key="1">
    <citation type="submission" date="2019-01" db="EMBL/GenBank/DDBJ databases">
        <title>Draft genome sequences of three monokaryotic isolates of the white-rot basidiomycete fungus Dichomitus squalens.</title>
        <authorList>
            <consortium name="DOE Joint Genome Institute"/>
            <person name="Lopez S.C."/>
            <person name="Andreopoulos B."/>
            <person name="Pangilinan J."/>
            <person name="Lipzen A."/>
            <person name="Riley R."/>
            <person name="Ahrendt S."/>
            <person name="Ng V."/>
            <person name="Barry K."/>
            <person name="Daum C."/>
            <person name="Grigoriev I.V."/>
            <person name="Hilden K.S."/>
            <person name="Makela M.R."/>
            <person name="de Vries R.P."/>
        </authorList>
    </citation>
    <scope>NUCLEOTIDE SEQUENCE [LARGE SCALE GENOMIC DNA]</scope>
    <source>
        <strain evidence="1">OM18370.1</strain>
    </source>
</reference>
<gene>
    <name evidence="1" type="ORF">BD311DRAFT_810932</name>
</gene>
<accession>A0A4Q9MBZ6</accession>
<dbReference type="EMBL" id="ML143512">
    <property type="protein sequence ID" value="TBU23211.1"/>
    <property type="molecule type" value="Genomic_DNA"/>
</dbReference>
<proteinExistence type="predicted"/>
<evidence type="ECO:0000313" key="1">
    <source>
        <dbReference type="EMBL" id="TBU23211.1"/>
    </source>
</evidence>
<sequence>MPLSLKSTTALPVKQCQGCVYSALSMLRFTARAAAQTLLTTEKGPVKSPNFKTPEASSRTFTSQSRNMNHTIMPVVIEPQIAVGGHPPVPFPGSFPIEIEEHFIDALSDDFRSLRICSLTCQSWLPRSRLHLLRRIRIQTRTALDSVLEFLERHPHTRSLIRSVAMAPGPMERTRLFEVYPVTLLRELLNLCRWEIRAPTLDKKSGPQKLSFHKTVLAHFRYSPITEFHISSVSFTSHAEFIRLLMSFPSLRVLEYHDIRCTEKGGTMAMDALVRRRPLKLTTLQAQHWQNAEEGTLSCLLGLTRPTLLNLVLRRRKSVQWRPAGVTEMHQLRSLTLHVEQELNDGWIDVFKSSFTDAQSCMQALGCGGSLEDLKIHLHLSNTSKLSLDEPGYDNRPALLAVALAGLRIRDLSRELEQALLARESAQPTASGLEDFARIHLPGTQ</sequence>
<dbReference type="OrthoDB" id="3246365at2759"/>
<dbReference type="Proteomes" id="UP000292957">
    <property type="component" value="Unassembled WGS sequence"/>
</dbReference>